<keyword evidence="2 4" id="KW-0863">Zinc-finger</keyword>
<comment type="caution">
    <text evidence="8">The sequence shown here is derived from an EMBL/GenBank/DDBJ whole genome shotgun (WGS) entry which is preliminary data.</text>
</comment>
<dbReference type="PANTHER" id="PTHR23164">
    <property type="entry name" value="EARLY ENDOSOME ANTIGEN 1"/>
    <property type="match status" value="1"/>
</dbReference>
<dbReference type="Gene3D" id="4.10.860.20">
    <property type="entry name" value="Rabenosyn, Rab binding domain"/>
    <property type="match status" value="1"/>
</dbReference>
<evidence type="ECO:0000256" key="6">
    <source>
        <dbReference type="SAM" id="MobiDB-lite"/>
    </source>
</evidence>
<dbReference type="InterPro" id="IPR011011">
    <property type="entry name" value="Znf_FYVE_PHD"/>
</dbReference>
<dbReference type="GO" id="GO:0016567">
    <property type="term" value="P:protein ubiquitination"/>
    <property type="evidence" value="ECO:0007669"/>
    <property type="project" value="TreeGrafter"/>
</dbReference>
<reference evidence="8" key="1">
    <citation type="submission" date="2023-08" db="EMBL/GenBank/DDBJ databases">
        <title>Black Yeasts Isolated from many extreme environments.</title>
        <authorList>
            <person name="Coleine C."/>
            <person name="Stajich J.E."/>
            <person name="Selbmann L."/>
        </authorList>
    </citation>
    <scope>NUCLEOTIDE SEQUENCE</scope>
    <source>
        <strain evidence="8">CCFEE 5810</strain>
    </source>
</reference>
<dbReference type="Pfam" id="PF01363">
    <property type="entry name" value="FYVE"/>
    <property type="match status" value="2"/>
</dbReference>
<gene>
    <name evidence="8" type="primary">PEP7</name>
    <name evidence="8" type="ORF">LTR97_005261</name>
</gene>
<dbReference type="Gene3D" id="3.30.40.10">
    <property type="entry name" value="Zinc/RING finger domain, C3HC4 (zinc finger)"/>
    <property type="match status" value="2"/>
</dbReference>
<feature type="compositionally biased region" description="Low complexity" evidence="6">
    <location>
        <begin position="35"/>
        <end position="51"/>
    </location>
</feature>
<feature type="region of interest" description="Disordered" evidence="6">
    <location>
        <begin position="154"/>
        <end position="189"/>
    </location>
</feature>
<feature type="region of interest" description="Disordered" evidence="6">
    <location>
        <begin position="1"/>
        <end position="56"/>
    </location>
</feature>
<organism evidence="8 9">
    <name type="scientific">Elasticomyces elasticus</name>
    <dbReference type="NCBI Taxonomy" id="574655"/>
    <lineage>
        <taxon>Eukaryota</taxon>
        <taxon>Fungi</taxon>
        <taxon>Dikarya</taxon>
        <taxon>Ascomycota</taxon>
        <taxon>Pezizomycotina</taxon>
        <taxon>Dothideomycetes</taxon>
        <taxon>Dothideomycetidae</taxon>
        <taxon>Mycosphaerellales</taxon>
        <taxon>Teratosphaeriaceae</taxon>
        <taxon>Elasticomyces</taxon>
    </lineage>
</organism>
<evidence type="ECO:0000256" key="2">
    <source>
        <dbReference type="ARBA" id="ARBA00022771"/>
    </source>
</evidence>
<keyword evidence="5" id="KW-0175">Coiled coil</keyword>
<feature type="domain" description="FYVE-type" evidence="7">
    <location>
        <begin position="214"/>
        <end position="270"/>
    </location>
</feature>
<evidence type="ECO:0000313" key="9">
    <source>
        <dbReference type="Proteomes" id="UP001310594"/>
    </source>
</evidence>
<dbReference type="InterPro" id="IPR017455">
    <property type="entry name" value="Znf_FYVE-rel"/>
</dbReference>
<evidence type="ECO:0000256" key="3">
    <source>
        <dbReference type="ARBA" id="ARBA00022833"/>
    </source>
</evidence>
<dbReference type="InterPro" id="IPR013083">
    <property type="entry name" value="Znf_RING/FYVE/PHD"/>
</dbReference>
<feature type="domain" description="FYVE-type" evidence="7">
    <location>
        <begin position="353"/>
        <end position="452"/>
    </location>
</feature>
<evidence type="ECO:0000313" key="8">
    <source>
        <dbReference type="EMBL" id="KAK5700744.1"/>
    </source>
</evidence>
<sequence>MAARRSLGGGRVLGSGKSLAPPAPPSKQPVNNIGLLSPSESSVSLNSQASSAPLSVQNEDLASQVALDGHGSAQAAAAASSRMVCPICNEEMVRVRAQEGILRELTHIDDLHGNLEEIEQDEAKTWFKQQMVKTKKFQPLQMLNQKLRGLDIFESNNEISPPPTATPPQGSRGASPAPPPPPRTADIPLEPDDVVVKSHWQRVSGHDGCADPMCGKRLGANNGQVNCRHCGKLFCDEHTMYQMKLSRSAQHEPVRGLWYRVCETCYKTRDGYNDHNGAERNHFDFFQARRRKTVDKQYLETSRLETRLTRLTQLLADPPPPESGQGSLWSSLVGDNKSRLRALEQTVVPWQEDVEVNECPFCRQPFSQYSFRRHHCRTCGRVVCGDPATACSTELGLDVDTSRSTTQPFSSSSSQPTDVDVMAATNLVSEKSPGKVVSVNVRLCKDCLRTIFSKPDFARELTAQTPDQRAYQTLQQFEHGIRLLLPRFQRLLLTLQDPDNPPPSAKLAEAGKVRKRLTDSFTQYDFAARRMRDLPTESQTQQKLQMSIYQQSMGFLHIHMLPLKSLPKIMRHAAPRATTTTNATKPPTALAAIKYNEIANESERPSSSRASSASSTAQITALEAEEKELRERLIVLEEQKFFVSEMIADANRRRKFDEVAALAQNVEDLTREVDQIQGQLAGMDFAGAYSGVGDVIK</sequence>
<dbReference type="AlphaFoldDB" id="A0AAN7VS61"/>
<protein>
    <submittedName>
        <fullName evidence="8">Carboxypeptidase Y-deficient</fullName>
    </submittedName>
</protein>
<dbReference type="GO" id="GO:0004180">
    <property type="term" value="F:carboxypeptidase activity"/>
    <property type="evidence" value="ECO:0007669"/>
    <property type="project" value="UniProtKB-KW"/>
</dbReference>
<dbReference type="PROSITE" id="PS50178">
    <property type="entry name" value="ZF_FYVE"/>
    <property type="match status" value="2"/>
</dbReference>
<evidence type="ECO:0000259" key="7">
    <source>
        <dbReference type="PROSITE" id="PS50178"/>
    </source>
</evidence>
<evidence type="ECO:0000256" key="5">
    <source>
        <dbReference type="SAM" id="Coils"/>
    </source>
</evidence>
<dbReference type="Pfam" id="PF11464">
    <property type="entry name" value="Rbsn"/>
    <property type="match status" value="1"/>
</dbReference>
<dbReference type="CDD" id="cd15761">
    <property type="entry name" value="FYVE1_Vac1p_like"/>
    <property type="match status" value="1"/>
</dbReference>
<keyword evidence="8" id="KW-0121">Carboxypeptidase</keyword>
<dbReference type="SUPFAM" id="SSF140125">
    <property type="entry name" value="Rabenosyn-5 Rab-binding domain-like"/>
    <property type="match status" value="1"/>
</dbReference>
<keyword evidence="8" id="KW-0378">Hydrolase</keyword>
<name>A0AAN7VS61_9PEZI</name>
<evidence type="ECO:0000256" key="4">
    <source>
        <dbReference type="PROSITE-ProRule" id="PRU00091"/>
    </source>
</evidence>
<evidence type="ECO:0000256" key="1">
    <source>
        <dbReference type="ARBA" id="ARBA00022723"/>
    </source>
</evidence>
<keyword evidence="3" id="KW-0862">Zinc</keyword>
<dbReference type="InterPro" id="IPR000306">
    <property type="entry name" value="Znf_FYVE"/>
</dbReference>
<dbReference type="GO" id="GO:0008270">
    <property type="term" value="F:zinc ion binding"/>
    <property type="evidence" value="ECO:0007669"/>
    <property type="project" value="UniProtKB-KW"/>
</dbReference>
<dbReference type="Proteomes" id="UP001310594">
    <property type="component" value="Unassembled WGS sequence"/>
</dbReference>
<dbReference type="PANTHER" id="PTHR23164:SF29">
    <property type="entry name" value="E3 UBIQUITIN-PROTEIN LIGASE PIB1"/>
    <property type="match status" value="1"/>
</dbReference>
<keyword evidence="1" id="KW-0479">Metal-binding</keyword>
<dbReference type="CDD" id="cd15737">
    <property type="entry name" value="FYVE2_Vac1p_like"/>
    <property type="match status" value="1"/>
</dbReference>
<dbReference type="InterPro" id="IPR036531">
    <property type="entry name" value="Rbsn_Rab-bd_sf"/>
</dbReference>
<feature type="coiled-coil region" evidence="5">
    <location>
        <begin position="612"/>
        <end position="679"/>
    </location>
</feature>
<dbReference type="InterPro" id="IPR021565">
    <property type="entry name" value="Rbsn_Rab-bd"/>
</dbReference>
<dbReference type="SUPFAM" id="SSF57903">
    <property type="entry name" value="FYVE/PHD zinc finger"/>
    <property type="match status" value="2"/>
</dbReference>
<keyword evidence="8" id="KW-0645">Protease</keyword>
<accession>A0AAN7VS61</accession>
<dbReference type="EMBL" id="JAVRQU010000007">
    <property type="protein sequence ID" value="KAK5700744.1"/>
    <property type="molecule type" value="Genomic_DNA"/>
</dbReference>
<dbReference type="SMART" id="SM00064">
    <property type="entry name" value="FYVE"/>
    <property type="match status" value="2"/>
</dbReference>
<proteinExistence type="predicted"/>